<dbReference type="EMBL" id="VWOJ01000001">
    <property type="protein sequence ID" value="KAA5805223.1"/>
    <property type="molecule type" value="Genomic_DNA"/>
</dbReference>
<name>A0A5M6ZK86_9PROT</name>
<evidence type="ECO:0000313" key="1">
    <source>
        <dbReference type="EMBL" id="KAA5805223.1"/>
    </source>
</evidence>
<dbReference type="Gene3D" id="1.10.600.10">
    <property type="entry name" value="Farnesyl Diphosphate Synthase"/>
    <property type="match status" value="1"/>
</dbReference>
<protein>
    <recommendedName>
        <fullName evidence="3">Squalene/phytoene synthase family protein</fullName>
    </recommendedName>
</protein>
<sequence length="328" mass="35176">MRRQRVAGIGQVGEGDGHSRAPCLGLCSQGPYGRDRARVHRRRGDLTEAGFADALKRDDPDRWMAAQFAPADVRARLVTLYAFYHEIARVPDAVSEPVIGEMRLNWAREAVRDLYATPPKVRRHDVYEALADLKAAPGAPDSALLDQMVEARAADLGQGPFPTRQDRLDYVDRTAGLLMRAAFRLCAPDMTLEGRAADAVQAAGRFWGLTGLVRAFAPLCAAGRPPLAADEAAGAGLTESDWLSGRKPDAARAALAGLMNEANEAGEALAASRAALPAQAFAAVGYARLARGYLRAAGAIADPFRERPEPALLTRQLALSWASLTGRI</sequence>
<dbReference type="InterPro" id="IPR008949">
    <property type="entry name" value="Isoprenoid_synthase_dom_sf"/>
</dbReference>
<dbReference type="AlphaFoldDB" id="A0A5M6ZK86"/>
<dbReference type="Pfam" id="PF00494">
    <property type="entry name" value="SQS_PSY"/>
    <property type="match status" value="1"/>
</dbReference>
<gene>
    <name evidence="1" type="ORF">F1654_04360</name>
</gene>
<proteinExistence type="predicted"/>
<accession>A0A5M6ZK86</accession>
<evidence type="ECO:0008006" key="3">
    <source>
        <dbReference type="Google" id="ProtNLM"/>
    </source>
</evidence>
<keyword evidence="2" id="KW-1185">Reference proteome</keyword>
<dbReference type="Proteomes" id="UP000325122">
    <property type="component" value="Unassembled WGS sequence"/>
</dbReference>
<comment type="caution">
    <text evidence="1">The sequence shown here is derived from an EMBL/GenBank/DDBJ whole genome shotgun (WGS) entry which is preliminary data.</text>
</comment>
<dbReference type="InterPro" id="IPR002060">
    <property type="entry name" value="Squ/phyt_synthse"/>
</dbReference>
<organism evidence="1 2">
    <name type="scientific">Alkalicaulis satelles</name>
    <dbReference type="NCBI Taxonomy" id="2609175"/>
    <lineage>
        <taxon>Bacteria</taxon>
        <taxon>Pseudomonadati</taxon>
        <taxon>Pseudomonadota</taxon>
        <taxon>Alphaproteobacteria</taxon>
        <taxon>Maricaulales</taxon>
        <taxon>Maricaulaceae</taxon>
        <taxon>Alkalicaulis</taxon>
    </lineage>
</organism>
<evidence type="ECO:0000313" key="2">
    <source>
        <dbReference type="Proteomes" id="UP000325122"/>
    </source>
</evidence>
<reference evidence="1 2" key="1">
    <citation type="submission" date="2019-09" db="EMBL/GenBank/DDBJ databases">
        <authorList>
            <person name="Kevbrin V."/>
            <person name="Grouzdev D.S."/>
        </authorList>
    </citation>
    <scope>NUCLEOTIDE SEQUENCE [LARGE SCALE GENOMIC DNA]</scope>
    <source>
        <strain evidence="1 2">G-192</strain>
    </source>
</reference>
<dbReference type="SUPFAM" id="SSF48576">
    <property type="entry name" value="Terpenoid synthases"/>
    <property type="match status" value="1"/>
</dbReference>